<feature type="compositionally biased region" description="Polar residues" evidence="1">
    <location>
        <begin position="211"/>
        <end position="285"/>
    </location>
</feature>
<organism evidence="2 3">
    <name type="scientific">Orchesella cincta</name>
    <name type="common">Springtail</name>
    <name type="synonym">Podura cincta</name>
    <dbReference type="NCBI Taxonomy" id="48709"/>
    <lineage>
        <taxon>Eukaryota</taxon>
        <taxon>Metazoa</taxon>
        <taxon>Ecdysozoa</taxon>
        <taxon>Arthropoda</taxon>
        <taxon>Hexapoda</taxon>
        <taxon>Collembola</taxon>
        <taxon>Entomobryomorpha</taxon>
        <taxon>Entomobryoidea</taxon>
        <taxon>Orchesellidae</taxon>
        <taxon>Orchesellinae</taxon>
        <taxon>Orchesella</taxon>
    </lineage>
</organism>
<accession>A0A1D2MCY8</accession>
<feature type="compositionally biased region" description="Basic and acidic residues" evidence="1">
    <location>
        <begin position="1"/>
        <end position="13"/>
    </location>
</feature>
<feature type="compositionally biased region" description="Low complexity" evidence="1">
    <location>
        <begin position="63"/>
        <end position="73"/>
    </location>
</feature>
<comment type="caution">
    <text evidence="2">The sequence shown here is derived from an EMBL/GenBank/DDBJ whole genome shotgun (WGS) entry which is preliminary data.</text>
</comment>
<protein>
    <submittedName>
        <fullName evidence="2">Uncharacterized protein</fullName>
    </submittedName>
</protein>
<keyword evidence="3" id="KW-1185">Reference proteome</keyword>
<feature type="region of interest" description="Disordered" evidence="1">
    <location>
        <begin position="1"/>
        <end position="92"/>
    </location>
</feature>
<sequence length="552" mass="60754">MAKILEVGDREVPINRSLLSATPSSVSTDVIPPTPETENNTATEKNPESQKDKSKQISDEETPTSTSSAASASGLKRGVTCDSHPSRKKAKVCSAAAPLVGPREGETPNMIQDNSVVVKTEPPEDEIADDEAEFENLANVVITTTASGEENAPTDENELVNLANVVLTTAASGEENAPTDEANVVITTATSEEENAPTDETNGNGLEIPPTNGSDKNSGSQSASRNPNIFIYNTRSKSKSTKLSDNSENPCGSSTGNAPTIESPVASTSFQRNVEDPQTSSAGATNGSFDVDCYLKRIQKNYLDQDSTNVWSWDLTFKSMKMMEMMDRENHLTTNPDLLNTCMENTYYLRRNEVVLREMTITEAVMYFPGLKLYEQIQKEFGRCKGVLLVKKFENALLSKLSKQGGWKYRCTHKHAWCVWAKKIMNSDKIEKDEKLASLVLYICCKTDSTGALNILNFNGKGDVIDGMESLSPGQKNNLKVERLQPCIQLAGGLKSIFDNCSVVCEKQTVLSNVSFVEAFFAVYYLFYCFNMEYTGFDKKLFENFDTISARF</sequence>
<gene>
    <name evidence="2" type="ORF">Ocin01_15841</name>
</gene>
<evidence type="ECO:0000313" key="3">
    <source>
        <dbReference type="Proteomes" id="UP000094527"/>
    </source>
</evidence>
<feature type="compositionally biased region" description="Basic and acidic residues" evidence="1">
    <location>
        <begin position="45"/>
        <end position="58"/>
    </location>
</feature>
<proteinExistence type="predicted"/>
<feature type="region of interest" description="Disordered" evidence="1">
    <location>
        <begin position="189"/>
        <end position="285"/>
    </location>
</feature>
<dbReference type="AlphaFoldDB" id="A0A1D2MCY8"/>
<evidence type="ECO:0000313" key="2">
    <source>
        <dbReference type="EMBL" id="ODM90840.1"/>
    </source>
</evidence>
<reference evidence="2 3" key="1">
    <citation type="journal article" date="2016" name="Genome Biol. Evol.">
        <title>Gene Family Evolution Reflects Adaptation to Soil Environmental Stressors in the Genome of the Collembolan Orchesella cincta.</title>
        <authorList>
            <person name="Faddeeva-Vakhrusheva A."/>
            <person name="Derks M.F."/>
            <person name="Anvar S.Y."/>
            <person name="Agamennone V."/>
            <person name="Suring W."/>
            <person name="Smit S."/>
            <person name="van Straalen N.M."/>
            <person name="Roelofs D."/>
        </authorList>
    </citation>
    <scope>NUCLEOTIDE SEQUENCE [LARGE SCALE GENOMIC DNA]</scope>
    <source>
        <tissue evidence="2">Mixed pool</tissue>
    </source>
</reference>
<dbReference type="Proteomes" id="UP000094527">
    <property type="component" value="Unassembled WGS sequence"/>
</dbReference>
<evidence type="ECO:0000256" key="1">
    <source>
        <dbReference type="SAM" id="MobiDB-lite"/>
    </source>
</evidence>
<feature type="compositionally biased region" description="Polar residues" evidence="1">
    <location>
        <begin position="17"/>
        <end position="28"/>
    </location>
</feature>
<name>A0A1D2MCY8_ORCCI</name>
<dbReference type="EMBL" id="LJIJ01001772">
    <property type="protein sequence ID" value="ODM90840.1"/>
    <property type="molecule type" value="Genomic_DNA"/>
</dbReference>